<proteinExistence type="predicted"/>
<dbReference type="AlphaFoldDB" id="A0A804K1L1"/>
<organism evidence="2 3">
    <name type="scientific">Musa acuminata subsp. malaccensis</name>
    <name type="common">Wild banana</name>
    <name type="synonym">Musa malaccensis</name>
    <dbReference type="NCBI Taxonomy" id="214687"/>
    <lineage>
        <taxon>Eukaryota</taxon>
        <taxon>Viridiplantae</taxon>
        <taxon>Streptophyta</taxon>
        <taxon>Embryophyta</taxon>
        <taxon>Tracheophyta</taxon>
        <taxon>Spermatophyta</taxon>
        <taxon>Magnoliopsida</taxon>
        <taxon>Liliopsida</taxon>
        <taxon>Zingiberales</taxon>
        <taxon>Musaceae</taxon>
        <taxon>Musa</taxon>
    </lineage>
</organism>
<evidence type="ECO:0000313" key="1">
    <source>
        <dbReference type="EMBL" id="CAG1830238.1"/>
    </source>
</evidence>
<accession>A0A804K1L1</accession>
<dbReference type="InParanoid" id="A0A804K1L1"/>
<keyword evidence="3" id="KW-1185">Reference proteome</keyword>
<protein>
    <submittedName>
        <fullName evidence="1">(wild Malaysian banana) hypothetical protein</fullName>
    </submittedName>
</protein>
<dbReference type="Proteomes" id="UP000012960">
    <property type="component" value="Unplaced"/>
</dbReference>
<dbReference type="EMBL" id="HG996472">
    <property type="protein sequence ID" value="CAG1830238.1"/>
    <property type="molecule type" value="Genomic_DNA"/>
</dbReference>
<dbReference type="Gramene" id="Ma08_t01050.1">
    <property type="protein sequence ID" value="Ma08_p01050.1"/>
    <property type="gene ID" value="Ma08_g01050"/>
</dbReference>
<gene>
    <name evidence="1" type="ORF">GSMUA_334920.1</name>
</gene>
<evidence type="ECO:0000313" key="2">
    <source>
        <dbReference type="EnsemblPlants" id="Ma08_p01050.1"/>
    </source>
</evidence>
<reference evidence="2" key="2">
    <citation type="submission" date="2021-05" db="UniProtKB">
        <authorList>
            <consortium name="EnsemblPlants"/>
        </authorList>
    </citation>
    <scope>IDENTIFICATION</scope>
    <source>
        <strain evidence="2">subsp. malaccensis</strain>
    </source>
</reference>
<dbReference type="EnsemblPlants" id="Ma08_t01050.1">
    <property type="protein sequence ID" value="Ma08_p01050.1"/>
    <property type="gene ID" value="Ma08_g01050"/>
</dbReference>
<reference evidence="1" key="1">
    <citation type="submission" date="2021-03" db="EMBL/GenBank/DDBJ databases">
        <authorList>
            <consortium name="Genoscope - CEA"/>
            <person name="William W."/>
        </authorList>
    </citation>
    <scope>NUCLEOTIDE SEQUENCE</scope>
    <source>
        <strain evidence="1">Doubled-haploid Pahang</strain>
    </source>
</reference>
<sequence length="39" mass="4696">MEIHKFSTAGRILLHNSVNLLSAIWNKWFVVHLMYIIWI</sequence>
<name>A0A804K1L1_MUSAM</name>
<evidence type="ECO:0000313" key="3">
    <source>
        <dbReference type="Proteomes" id="UP000012960"/>
    </source>
</evidence>